<feature type="transmembrane region" description="Helical" evidence="4">
    <location>
        <begin position="176"/>
        <end position="194"/>
    </location>
</feature>
<feature type="transmembrane region" description="Helical" evidence="4">
    <location>
        <begin position="303"/>
        <end position="336"/>
    </location>
</feature>
<dbReference type="PROSITE" id="PS50850">
    <property type="entry name" value="MFS"/>
    <property type="match status" value="1"/>
</dbReference>
<feature type="transmembrane region" description="Helical" evidence="4">
    <location>
        <begin position="264"/>
        <end position="291"/>
    </location>
</feature>
<accession>D9QL93</accession>
<dbReference type="Pfam" id="PF07690">
    <property type="entry name" value="MFS_1"/>
    <property type="match status" value="1"/>
</dbReference>
<dbReference type="KEGG" id="bsb:Bresu_0634"/>
<evidence type="ECO:0000256" key="2">
    <source>
        <dbReference type="ARBA" id="ARBA00022989"/>
    </source>
</evidence>
<feature type="transmembrane region" description="Helical" evidence="4">
    <location>
        <begin position="391"/>
        <end position="411"/>
    </location>
</feature>
<name>D9QL93_BRESC</name>
<dbReference type="InParanoid" id="D9QL93"/>
<feature type="transmembrane region" description="Helical" evidence="4">
    <location>
        <begin position="146"/>
        <end position="170"/>
    </location>
</feature>
<dbReference type="HOGENOM" id="CLU_001265_10_11_5"/>
<evidence type="ECO:0000313" key="6">
    <source>
        <dbReference type="EMBL" id="ADK99948.1"/>
    </source>
</evidence>
<evidence type="ECO:0000313" key="7">
    <source>
        <dbReference type="Proteomes" id="UP000002696"/>
    </source>
</evidence>
<dbReference type="InterPro" id="IPR036259">
    <property type="entry name" value="MFS_trans_sf"/>
</dbReference>
<feature type="transmembrane region" description="Helical" evidence="4">
    <location>
        <begin position="43"/>
        <end position="61"/>
    </location>
</feature>
<proteinExistence type="predicted"/>
<dbReference type="OrthoDB" id="65739at2"/>
<dbReference type="InterPro" id="IPR020846">
    <property type="entry name" value="MFS_dom"/>
</dbReference>
<feature type="transmembrane region" description="Helical" evidence="4">
    <location>
        <begin position="356"/>
        <end position="379"/>
    </location>
</feature>
<dbReference type="CDD" id="cd17330">
    <property type="entry name" value="MFS_SLC46_TetA_like"/>
    <property type="match status" value="1"/>
</dbReference>
<protein>
    <submittedName>
        <fullName evidence="6">Major facilitator superfamily MFS_1</fullName>
    </submittedName>
</protein>
<dbReference type="RefSeq" id="WP_013268052.1">
    <property type="nucleotide sequence ID" value="NC_014375.1"/>
</dbReference>
<dbReference type="STRING" id="633149.Bresu_0634"/>
<feature type="transmembrane region" description="Helical" evidence="4">
    <location>
        <begin position="229"/>
        <end position="252"/>
    </location>
</feature>
<reference evidence="7" key="1">
    <citation type="journal article" date="2011" name="J. Bacteriol.">
        <title>Genome sequences of eight morphologically diverse alphaproteobacteria.</title>
        <authorList>
            <consortium name="US DOE Joint Genome Institute"/>
            <person name="Brown P.J."/>
            <person name="Kysela D.T."/>
            <person name="Buechlein A."/>
            <person name="Hemmerich C."/>
            <person name="Brun Y.V."/>
        </authorList>
    </citation>
    <scope>NUCLEOTIDE SEQUENCE [LARGE SCALE GENOMIC DNA]</scope>
    <source>
        <strain evidence="7">ATCC 15264 / DSM 4735 / LMG 14903 / NBRC 16000 / CB 81</strain>
    </source>
</reference>
<dbReference type="Gene3D" id="1.20.1250.20">
    <property type="entry name" value="MFS general substrate transporter like domains"/>
    <property type="match status" value="1"/>
</dbReference>
<dbReference type="BioCyc" id="BSUB633149:G1GM8-635-MONOMER"/>
<evidence type="ECO:0000259" key="5">
    <source>
        <dbReference type="PROSITE" id="PS50850"/>
    </source>
</evidence>
<keyword evidence="7" id="KW-1185">Reference proteome</keyword>
<dbReference type="PANTHER" id="PTHR23546">
    <property type="entry name" value="TRANSPORT PROTEIN"/>
    <property type="match status" value="1"/>
</dbReference>
<evidence type="ECO:0000256" key="1">
    <source>
        <dbReference type="ARBA" id="ARBA00022692"/>
    </source>
</evidence>
<dbReference type="Proteomes" id="UP000002696">
    <property type="component" value="Chromosome"/>
</dbReference>
<dbReference type="InterPro" id="IPR011701">
    <property type="entry name" value="MFS"/>
</dbReference>
<sequence>MSPRSPAFMILFIVSLIAAAGNMGLQSVLPAIGRQFQLSDTLVAGAFAISALMWTFASPFWARLSDSLGRKKVILIGMTGFVVSMLGFGLAATSGIEGWLGAIFAFTLMATARTIYGVFGSAAPIASQAYVADRTGPAERTQAMSLLASAQGLGTVIGPVLSPFFILPFVGLAGPMYVFALFGLIVLVIVLRFLPSGEVVRTPSPTGQRGAGAPDVAKGLWRDPRVRDFLLFGLLVTGAQAVNISVLGFHIIDEMAATGLDARAAQPFIGLAMFAGALATLMVQWGLIPLLKLRPPELMRWGAALALVGNLLSIASPGYFGVVVGYAVVSMGVGFARPGFTAGSSLAVGPHEQGAVAGLMMALAGLSFLGPPVAGVALYELREFAPFLGNALLLAGAVVVAWISPALKALAARVDDEAPAPEMAPASQPGPEGNS</sequence>
<gene>
    <name evidence="6" type="ordered locus">Bresu_0634</name>
</gene>
<keyword evidence="3 4" id="KW-0472">Membrane</keyword>
<feature type="domain" description="Major facilitator superfamily (MFS) profile" evidence="5">
    <location>
        <begin position="7"/>
        <end position="408"/>
    </location>
</feature>
<evidence type="ECO:0000256" key="3">
    <source>
        <dbReference type="ARBA" id="ARBA00023136"/>
    </source>
</evidence>
<dbReference type="eggNOG" id="COG2814">
    <property type="taxonomic scope" value="Bacteria"/>
</dbReference>
<organism evidence="6 7">
    <name type="scientific">Brevundimonas subvibrioides (strain ATCC 15264 / DSM 4735 / LMG 14903 / NBRC 16000 / CB 81)</name>
    <name type="common">Caulobacter subvibrioides</name>
    <dbReference type="NCBI Taxonomy" id="633149"/>
    <lineage>
        <taxon>Bacteria</taxon>
        <taxon>Pseudomonadati</taxon>
        <taxon>Pseudomonadota</taxon>
        <taxon>Alphaproteobacteria</taxon>
        <taxon>Caulobacterales</taxon>
        <taxon>Caulobacteraceae</taxon>
        <taxon>Brevundimonas</taxon>
    </lineage>
</organism>
<keyword evidence="2 4" id="KW-1133">Transmembrane helix</keyword>
<dbReference type="GO" id="GO:0022857">
    <property type="term" value="F:transmembrane transporter activity"/>
    <property type="evidence" value="ECO:0007669"/>
    <property type="project" value="InterPro"/>
</dbReference>
<keyword evidence="1 4" id="KW-0812">Transmembrane</keyword>
<feature type="transmembrane region" description="Helical" evidence="4">
    <location>
        <begin position="73"/>
        <end position="93"/>
    </location>
</feature>
<evidence type="ECO:0000256" key="4">
    <source>
        <dbReference type="SAM" id="Phobius"/>
    </source>
</evidence>
<dbReference type="SUPFAM" id="SSF103473">
    <property type="entry name" value="MFS general substrate transporter"/>
    <property type="match status" value="1"/>
</dbReference>
<dbReference type="AlphaFoldDB" id="D9QL93"/>
<dbReference type="PANTHER" id="PTHR23546:SF1">
    <property type="entry name" value="MEMBRANE PROTEIN"/>
    <property type="match status" value="1"/>
</dbReference>
<feature type="transmembrane region" description="Helical" evidence="4">
    <location>
        <begin position="99"/>
        <end position="125"/>
    </location>
</feature>
<dbReference type="EMBL" id="CP002102">
    <property type="protein sequence ID" value="ADK99948.1"/>
    <property type="molecule type" value="Genomic_DNA"/>
</dbReference>